<dbReference type="Proteomes" id="UP000254571">
    <property type="component" value="Unassembled WGS sequence"/>
</dbReference>
<reference evidence="2 3" key="1">
    <citation type="submission" date="2018-06" db="EMBL/GenBank/DDBJ databases">
        <authorList>
            <consortium name="Pathogen Informatics"/>
            <person name="Doyle S."/>
        </authorList>
    </citation>
    <scope>NUCLEOTIDE SEQUENCE [LARGE SCALE GENOMIC DNA]</scope>
    <source>
        <strain evidence="2 3">NCTC9149</strain>
    </source>
</reference>
<dbReference type="AlphaFoldDB" id="A0A7H4P3B4"/>
<evidence type="ECO:0000313" key="3">
    <source>
        <dbReference type="Proteomes" id="UP000254571"/>
    </source>
</evidence>
<accession>A0A7H4P3B4</accession>
<comment type="caution">
    <text evidence="2">The sequence shown here is derived from an EMBL/GenBank/DDBJ whole genome shotgun (WGS) entry which is preliminary data.</text>
</comment>
<dbReference type="EMBL" id="UGMX01000002">
    <property type="protein sequence ID" value="STW06929.1"/>
    <property type="molecule type" value="Genomic_DNA"/>
</dbReference>
<name>A0A7H4P3B4_9ENTR</name>
<sequence length="59" mass="6245">MKPKSAITLVALAIALAAAGGYWLGFAKRADAFRGRGSDRNGPQSVVLVRSDGPRHPLR</sequence>
<protein>
    <submittedName>
        <fullName evidence="2">Uncharacterized protein</fullName>
    </submittedName>
</protein>
<evidence type="ECO:0000313" key="2">
    <source>
        <dbReference type="EMBL" id="STW06929.1"/>
    </source>
</evidence>
<proteinExistence type="predicted"/>
<gene>
    <name evidence="2" type="ORF">NCTC9149_03355</name>
</gene>
<evidence type="ECO:0000256" key="1">
    <source>
        <dbReference type="SAM" id="MobiDB-lite"/>
    </source>
</evidence>
<feature type="region of interest" description="Disordered" evidence="1">
    <location>
        <begin position="34"/>
        <end position="59"/>
    </location>
</feature>
<organism evidence="2 3">
    <name type="scientific">Klebsiella grimontii</name>
    <dbReference type="NCBI Taxonomy" id="2058152"/>
    <lineage>
        <taxon>Bacteria</taxon>
        <taxon>Pseudomonadati</taxon>
        <taxon>Pseudomonadota</taxon>
        <taxon>Gammaproteobacteria</taxon>
        <taxon>Enterobacterales</taxon>
        <taxon>Enterobacteriaceae</taxon>
        <taxon>Klebsiella/Raoultella group</taxon>
        <taxon>Klebsiella</taxon>
    </lineage>
</organism>